<evidence type="ECO:0000313" key="1">
    <source>
        <dbReference type="Proteomes" id="UP000887565"/>
    </source>
</evidence>
<dbReference type="AlphaFoldDB" id="A0A915J1X0"/>
<dbReference type="WBParaSite" id="nRc.2.0.1.t20400-RA">
    <property type="protein sequence ID" value="nRc.2.0.1.t20400-RA"/>
    <property type="gene ID" value="nRc.2.0.1.g20400"/>
</dbReference>
<keyword evidence="1" id="KW-1185">Reference proteome</keyword>
<dbReference type="Proteomes" id="UP000887565">
    <property type="component" value="Unplaced"/>
</dbReference>
<proteinExistence type="predicted"/>
<evidence type="ECO:0000313" key="2">
    <source>
        <dbReference type="WBParaSite" id="nRc.2.0.1.t20400-RA"/>
    </source>
</evidence>
<reference evidence="2" key="1">
    <citation type="submission" date="2022-11" db="UniProtKB">
        <authorList>
            <consortium name="WormBaseParasite"/>
        </authorList>
    </citation>
    <scope>IDENTIFICATION</scope>
</reference>
<accession>A0A915J1X0</accession>
<name>A0A915J1X0_ROMCU</name>
<sequence>MIPFDTGVLFFIGFIASMARSIVLERMELLADGIDWFPRHTWTNYVGLSGIGQPKRLCCPGADILAVAGADI</sequence>
<protein>
    <submittedName>
        <fullName evidence="2">Uncharacterized protein</fullName>
    </submittedName>
</protein>
<organism evidence="1 2">
    <name type="scientific">Romanomermis culicivorax</name>
    <name type="common">Nematode worm</name>
    <dbReference type="NCBI Taxonomy" id="13658"/>
    <lineage>
        <taxon>Eukaryota</taxon>
        <taxon>Metazoa</taxon>
        <taxon>Ecdysozoa</taxon>
        <taxon>Nematoda</taxon>
        <taxon>Enoplea</taxon>
        <taxon>Dorylaimia</taxon>
        <taxon>Mermithida</taxon>
        <taxon>Mermithoidea</taxon>
        <taxon>Mermithidae</taxon>
        <taxon>Romanomermis</taxon>
    </lineage>
</organism>